<accession>A0A075JJD8</accession>
<gene>
    <name evidence="11" type="ORF">HX89_02885</name>
</gene>
<dbReference type="AlphaFoldDB" id="A0A075JJD8"/>
<proteinExistence type="inferred from homology"/>
<feature type="transmembrane region" description="Helical" evidence="9">
    <location>
        <begin position="150"/>
        <end position="171"/>
    </location>
</feature>
<dbReference type="PANTHER" id="PTHR43341">
    <property type="entry name" value="AMINO ACID PERMEASE"/>
    <property type="match status" value="1"/>
</dbReference>
<evidence type="ECO:0000256" key="2">
    <source>
        <dbReference type="ARBA" id="ARBA00008583"/>
    </source>
</evidence>
<comment type="subcellular location">
    <subcellularLocation>
        <location evidence="1">Membrane</location>
        <topology evidence="1">Multi-pass membrane protein</topology>
    </subcellularLocation>
</comment>
<evidence type="ECO:0000256" key="1">
    <source>
        <dbReference type="ARBA" id="ARBA00004141"/>
    </source>
</evidence>
<comment type="similarity">
    <text evidence="2">Belongs to the amino acid-polyamine-organocation (APC) superfamily. Amino acid transporter (AAT) (TC 2.A.3.1) family.</text>
</comment>
<dbReference type="PROSITE" id="PS00218">
    <property type="entry name" value="AMINO_ACID_PERMEASE_1"/>
    <property type="match status" value="1"/>
</dbReference>
<dbReference type="KEGG" id="dni:HX89_02885"/>
<protein>
    <submittedName>
        <fullName evidence="11">Gamma-aminobutyrate permease</fullName>
    </submittedName>
</protein>
<dbReference type="EMBL" id="CP008889">
    <property type="protein sequence ID" value="AIF40078.1"/>
    <property type="molecule type" value="Genomic_DNA"/>
</dbReference>
<dbReference type="Proteomes" id="UP000027986">
    <property type="component" value="Chromosome"/>
</dbReference>
<feature type="transmembrane region" description="Helical" evidence="9">
    <location>
        <begin position="431"/>
        <end position="450"/>
    </location>
</feature>
<evidence type="ECO:0000259" key="10">
    <source>
        <dbReference type="Pfam" id="PF00324"/>
    </source>
</evidence>
<feature type="transmembrane region" description="Helical" evidence="9">
    <location>
        <begin position="361"/>
        <end position="380"/>
    </location>
</feature>
<feature type="transmembrane region" description="Helical" evidence="9">
    <location>
        <begin position="319"/>
        <end position="341"/>
    </location>
</feature>
<dbReference type="PIRSF" id="PIRSF006060">
    <property type="entry name" value="AA_transporter"/>
    <property type="match status" value="1"/>
</dbReference>
<keyword evidence="3" id="KW-0813">Transport</keyword>
<feature type="region of interest" description="Disordered" evidence="8">
    <location>
        <begin position="1"/>
        <end position="31"/>
    </location>
</feature>
<feature type="transmembrane region" description="Helical" evidence="9">
    <location>
        <begin position="386"/>
        <end position="410"/>
    </location>
</feature>
<evidence type="ECO:0000256" key="9">
    <source>
        <dbReference type="SAM" id="Phobius"/>
    </source>
</evidence>
<dbReference type="RefSeq" id="WP_038566856.1">
    <property type="nucleotide sequence ID" value="NZ_CP008889.1"/>
</dbReference>
<keyword evidence="7 9" id="KW-0472">Membrane</keyword>
<evidence type="ECO:0000256" key="8">
    <source>
        <dbReference type="SAM" id="MobiDB-lite"/>
    </source>
</evidence>
<dbReference type="InterPro" id="IPR004840">
    <property type="entry name" value="Amino_acid_permease_CS"/>
</dbReference>
<dbReference type="HOGENOM" id="CLU_007946_12_1_11"/>
<feature type="transmembrane region" description="Helical" evidence="9">
    <location>
        <begin position="214"/>
        <end position="235"/>
    </location>
</feature>
<sequence>MATQADSTPAEPSGPAGSVADPAPGAGGQNELRRDLNARHLNMIAIGGAIGTGLFLASAGSIHEAGPGGALVAYGVIGFMVWLLMQSLGEMSTYLPLANSFEAYGTRFVSRSFGFAQGWNYWFNWAITVAAEIAAAGAVVNYWAPDVDQRLVALVFFAILFVINAISVRAFGESEFLFASIKVITVLVFLAVGVLMIFGIMTEAPGTKNWTTGQAPFVGGFSGIIAIFMIAGFSFQGTEMIGVAAGEADEPEKTIPKAIRAVFFRILIFYIGAFVVIGFLLPYTDPRLVNAADGDIQASPFTLIFEKVGVVGAASVMNAVILTAILSAGSSGLYVSTRMLYAMAQKGMAPRFLLKTNRRSVPMPALLLTALVALGCYGLSLLSSDAYGWLVAASGLAGFITWCGIAWSHLKFRKAYVAQGGRVEDLPFRAKWYPLGPVVALGMCALVIVLQNKDLIFEGTVDPGGLLESYIGLPLFLAVWAGHKLVTKSKKVDPLEADLTRTRSHS</sequence>
<feature type="transmembrane region" description="Helical" evidence="9">
    <location>
        <begin position="262"/>
        <end position="281"/>
    </location>
</feature>
<evidence type="ECO:0000256" key="7">
    <source>
        <dbReference type="ARBA" id="ARBA00023136"/>
    </source>
</evidence>
<evidence type="ECO:0000256" key="3">
    <source>
        <dbReference type="ARBA" id="ARBA00022448"/>
    </source>
</evidence>
<feature type="transmembrane region" description="Helical" evidence="9">
    <location>
        <begin position="121"/>
        <end position="144"/>
    </location>
</feature>
<dbReference type="eggNOG" id="COG0833">
    <property type="taxonomic scope" value="Bacteria"/>
</dbReference>
<evidence type="ECO:0000313" key="11">
    <source>
        <dbReference type="EMBL" id="AIF40078.1"/>
    </source>
</evidence>
<evidence type="ECO:0000256" key="6">
    <source>
        <dbReference type="ARBA" id="ARBA00022989"/>
    </source>
</evidence>
<dbReference type="GO" id="GO:0016020">
    <property type="term" value="C:membrane"/>
    <property type="evidence" value="ECO:0007669"/>
    <property type="project" value="UniProtKB-SubCell"/>
</dbReference>
<evidence type="ECO:0000256" key="4">
    <source>
        <dbReference type="ARBA" id="ARBA00022692"/>
    </source>
</evidence>
<feature type="domain" description="Amino acid permease/ SLC12A" evidence="10">
    <location>
        <begin position="40"/>
        <end position="491"/>
    </location>
</feature>
<feature type="transmembrane region" description="Helical" evidence="9">
    <location>
        <begin position="470"/>
        <end position="486"/>
    </location>
</feature>
<dbReference type="Gene3D" id="1.20.1740.10">
    <property type="entry name" value="Amino acid/polyamine transporter I"/>
    <property type="match status" value="1"/>
</dbReference>
<evidence type="ECO:0000256" key="5">
    <source>
        <dbReference type="ARBA" id="ARBA00022970"/>
    </source>
</evidence>
<organism evidence="11 12">
    <name type="scientific">Dermacoccus nishinomiyaensis</name>
    <dbReference type="NCBI Taxonomy" id="1274"/>
    <lineage>
        <taxon>Bacteria</taxon>
        <taxon>Bacillati</taxon>
        <taxon>Actinomycetota</taxon>
        <taxon>Actinomycetes</taxon>
        <taxon>Micrococcales</taxon>
        <taxon>Dermacoccaceae</taxon>
        <taxon>Dermacoccus</taxon>
    </lineage>
</organism>
<keyword evidence="12" id="KW-1185">Reference proteome</keyword>
<keyword evidence="5" id="KW-0029">Amino-acid transport</keyword>
<feature type="transmembrane region" description="Helical" evidence="9">
    <location>
        <begin position="183"/>
        <end position="202"/>
    </location>
</feature>
<keyword evidence="6 9" id="KW-1133">Transmembrane helix</keyword>
<feature type="transmembrane region" description="Helical" evidence="9">
    <location>
        <begin position="41"/>
        <end position="62"/>
    </location>
</feature>
<dbReference type="InterPro" id="IPR050524">
    <property type="entry name" value="APC_YAT"/>
</dbReference>
<dbReference type="PANTHER" id="PTHR43341:SF1">
    <property type="entry name" value="GENERAL AMINO-ACID PERMEASE GAP1"/>
    <property type="match status" value="1"/>
</dbReference>
<name>A0A075JJD8_9MICO</name>
<feature type="transmembrane region" description="Helical" evidence="9">
    <location>
        <begin position="68"/>
        <end position="85"/>
    </location>
</feature>
<dbReference type="GeneID" id="41840165"/>
<evidence type="ECO:0000313" key="12">
    <source>
        <dbReference type="Proteomes" id="UP000027986"/>
    </source>
</evidence>
<keyword evidence="4 9" id="KW-0812">Transmembrane</keyword>
<dbReference type="Pfam" id="PF00324">
    <property type="entry name" value="AA_permease"/>
    <property type="match status" value="1"/>
</dbReference>
<dbReference type="GO" id="GO:0015171">
    <property type="term" value="F:amino acid transmembrane transporter activity"/>
    <property type="evidence" value="ECO:0007669"/>
    <property type="project" value="TreeGrafter"/>
</dbReference>
<reference evidence="11 12" key="1">
    <citation type="submission" date="2014-07" db="EMBL/GenBank/DDBJ databases">
        <title>Genome Sequencing of Dermacoccus nishinomiyaensis.</title>
        <authorList>
            <person name="Hong K.W."/>
            <person name="Chan K.G."/>
        </authorList>
    </citation>
    <scope>NUCLEOTIDE SEQUENCE [LARGE SCALE GENOMIC DNA]</scope>
    <source>
        <strain evidence="11 12">M25</strain>
    </source>
</reference>
<dbReference type="FunFam" id="1.20.1740.10:FF:000001">
    <property type="entry name" value="Amino acid permease"/>
    <property type="match status" value="1"/>
</dbReference>
<dbReference type="InterPro" id="IPR004841">
    <property type="entry name" value="AA-permease/SLC12A_dom"/>
</dbReference>
<dbReference type="OrthoDB" id="5297508at2"/>